<organism evidence="2 3">
    <name type="scientific">Phyllosticta paracitricarpa</name>
    <dbReference type="NCBI Taxonomy" id="2016321"/>
    <lineage>
        <taxon>Eukaryota</taxon>
        <taxon>Fungi</taxon>
        <taxon>Dikarya</taxon>
        <taxon>Ascomycota</taxon>
        <taxon>Pezizomycotina</taxon>
        <taxon>Dothideomycetes</taxon>
        <taxon>Dothideomycetes incertae sedis</taxon>
        <taxon>Botryosphaeriales</taxon>
        <taxon>Phyllostictaceae</taxon>
        <taxon>Phyllosticta</taxon>
    </lineage>
</organism>
<proteinExistence type="predicted"/>
<sequence>MMDTHVHAGNFFCACLPACLLALRREKKKKKKKSPSIVVLYCTYLRHSSRLVFSSLLLGAAFRMSFVRSMYPRPLFCFQRFAISSLFLLCFALLCFALYQTTIITTTTPFWRDSIFAFSCSLLLCET</sequence>
<feature type="transmembrane region" description="Helical" evidence="1">
    <location>
        <begin position="81"/>
        <end position="99"/>
    </location>
</feature>
<evidence type="ECO:0000313" key="3">
    <source>
        <dbReference type="Proteomes" id="UP001367316"/>
    </source>
</evidence>
<evidence type="ECO:0000256" key="1">
    <source>
        <dbReference type="SAM" id="Phobius"/>
    </source>
</evidence>
<feature type="transmembrane region" description="Helical" evidence="1">
    <location>
        <begin position="6"/>
        <end position="23"/>
    </location>
</feature>
<name>A0ABR1NG94_9PEZI</name>
<keyword evidence="1" id="KW-0472">Membrane</keyword>
<gene>
    <name evidence="2" type="ORF">JOL62DRAFT_412371</name>
</gene>
<keyword evidence="1" id="KW-0812">Transmembrane</keyword>
<evidence type="ECO:0008006" key="4">
    <source>
        <dbReference type="Google" id="ProtNLM"/>
    </source>
</evidence>
<dbReference type="Proteomes" id="UP001367316">
    <property type="component" value="Unassembled WGS sequence"/>
</dbReference>
<evidence type="ECO:0000313" key="2">
    <source>
        <dbReference type="EMBL" id="KAK7613422.1"/>
    </source>
</evidence>
<keyword evidence="3" id="KW-1185">Reference proteome</keyword>
<comment type="caution">
    <text evidence="2">The sequence shown here is derived from an EMBL/GenBank/DDBJ whole genome shotgun (WGS) entry which is preliminary data.</text>
</comment>
<accession>A0ABR1NG94</accession>
<dbReference type="EMBL" id="JBBPBF010000007">
    <property type="protein sequence ID" value="KAK7613422.1"/>
    <property type="molecule type" value="Genomic_DNA"/>
</dbReference>
<keyword evidence="1" id="KW-1133">Transmembrane helix</keyword>
<protein>
    <recommendedName>
        <fullName evidence="4">Transmembrane protein</fullName>
    </recommendedName>
</protein>
<reference evidence="2 3" key="1">
    <citation type="submission" date="2024-04" db="EMBL/GenBank/DDBJ databases">
        <title>Phyllosticta paracitricarpa is synonymous to the EU quarantine fungus P. citricarpa based on phylogenomic analyses.</title>
        <authorList>
            <consortium name="Lawrence Berkeley National Laboratory"/>
            <person name="Van ingen-buijs V.A."/>
            <person name="Van westerhoven A.C."/>
            <person name="Haridas S."/>
            <person name="Skiadas P."/>
            <person name="Martin F."/>
            <person name="Groenewald J.Z."/>
            <person name="Crous P.W."/>
            <person name="Seidl M.F."/>
        </authorList>
    </citation>
    <scope>NUCLEOTIDE SEQUENCE [LARGE SCALE GENOMIC DNA]</scope>
    <source>
        <strain evidence="2 3">CBS 141358</strain>
    </source>
</reference>